<gene>
    <name evidence="1" type="ORF">Glove_164g67</name>
</gene>
<name>A0A397J0L1_9GLOM</name>
<evidence type="ECO:0000313" key="1">
    <source>
        <dbReference type="EMBL" id="RHZ78460.1"/>
    </source>
</evidence>
<keyword evidence="2" id="KW-1185">Reference proteome</keyword>
<proteinExistence type="predicted"/>
<accession>A0A397J0L1</accession>
<protein>
    <submittedName>
        <fullName evidence="1">Uncharacterized protein</fullName>
    </submittedName>
</protein>
<dbReference type="Proteomes" id="UP000266861">
    <property type="component" value="Unassembled WGS sequence"/>
</dbReference>
<dbReference type="EMBL" id="PQFF01000154">
    <property type="protein sequence ID" value="RHZ78460.1"/>
    <property type="molecule type" value="Genomic_DNA"/>
</dbReference>
<evidence type="ECO:0000313" key="2">
    <source>
        <dbReference type="Proteomes" id="UP000266861"/>
    </source>
</evidence>
<dbReference type="AlphaFoldDB" id="A0A397J0L1"/>
<organism evidence="1 2">
    <name type="scientific">Diversispora epigaea</name>
    <dbReference type="NCBI Taxonomy" id="1348612"/>
    <lineage>
        <taxon>Eukaryota</taxon>
        <taxon>Fungi</taxon>
        <taxon>Fungi incertae sedis</taxon>
        <taxon>Mucoromycota</taxon>
        <taxon>Glomeromycotina</taxon>
        <taxon>Glomeromycetes</taxon>
        <taxon>Diversisporales</taxon>
        <taxon>Diversisporaceae</taxon>
        <taxon>Diversispora</taxon>
    </lineage>
</organism>
<comment type="caution">
    <text evidence="1">The sequence shown here is derived from an EMBL/GenBank/DDBJ whole genome shotgun (WGS) entry which is preliminary data.</text>
</comment>
<sequence length="81" mass="8903">MNNSDSIDARIGLPNKDIDILCSSRSTHKNSALGETIINSFCPLATQQNQIKDMIGKDLKRINKASTDRPTTTTATNKQIK</sequence>
<reference evidence="1 2" key="1">
    <citation type="submission" date="2018-08" db="EMBL/GenBank/DDBJ databases">
        <title>Genome and evolution of the arbuscular mycorrhizal fungus Diversispora epigaea (formerly Glomus versiforme) and its bacterial endosymbionts.</title>
        <authorList>
            <person name="Sun X."/>
            <person name="Fei Z."/>
            <person name="Harrison M."/>
        </authorList>
    </citation>
    <scope>NUCLEOTIDE SEQUENCE [LARGE SCALE GENOMIC DNA]</scope>
    <source>
        <strain evidence="1 2">IT104</strain>
    </source>
</reference>